<keyword evidence="3" id="KW-1185">Reference proteome</keyword>
<gene>
    <name evidence="2" type="ORF">CYNAS_LOCUS20121</name>
</gene>
<organism evidence="2 3">
    <name type="scientific">Cylicocyclus nassatus</name>
    <name type="common">Nematode worm</name>
    <dbReference type="NCBI Taxonomy" id="53992"/>
    <lineage>
        <taxon>Eukaryota</taxon>
        <taxon>Metazoa</taxon>
        <taxon>Ecdysozoa</taxon>
        <taxon>Nematoda</taxon>
        <taxon>Chromadorea</taxon>
        <taxon>Rhabditida</taxon>
        <taxon>Rhabditina</taxon>
        <taxon>Rhabditomorpha</taxon>
        <taxon>Strongyloidea</taxon>
        <taxon>Strongylidae</taxon>
        <taxon>Cylicocyclus</taxon>
    </lineage>
</organism>
<comment type="caution">
    <text evidence="2">The sequence shown here is derived from an EMBL/GenBank/DDBJ whole genome shotgun (WGS) entry which is preliminary data.</text>
</comment>
<protein>
    <submittedName>
        <fullName evidence="2">Uncharacterized protein</fullName>
    </submittedName>
</protein>
<proteinExistence type="predicted"/>
<feature type="non-terminal residue" evidence="2">
    <location>
        <position position="1"/>
    </location>
</feature>
<evidence type="ECO:0000313" key="3">
    <source>
        <dbReference type="Proteomes" id="UP001176961"/>
    </source>
</evidence>
<dbReference type="Proteomes" id="UP001176961">
    <property type="component" value="Unassembled WGS sequence"/>
</dbReference>
<reference evidence="2" key="1">
    <citation type="submission" date="2023-07" db="EMBL/GenBank/DDBJ databases">
        <authorList>
            <consortium name="CYATHOMIX"/>
        </authorList>
    </citation>
    <scope>NUCLEOTIDE SEQUENCE</scope>
    <source>
        <strain evidence="2">N/A</strain>
    </source>
</reference>
<evidence type="ECO:0000256" key="1">
    <source>
        <dbReference type="SAM" id="MobiDB-lite"/>
    </source>
</evidence>
<dbReference type="AlphaFoldDB" id="A0AA36HDT4"/>
<sequence>MSEGDSTAMVIVTSARTHTKIPRGSVVGADEKLSLPVLCSRPAEELPSYVPALMEKFSELGLKSYIKEDRHNKKRPFFVLREYCSFDMSEEQGEKGRFAVGTKRLHKGCSAFLNGYAASPLDFKNVKDFKDILKDEKVNIVSVPGRRKKSETELENEETCEKGAKYLERNHFEFISQDEKPKSAAEKSAWDPKKPDRTCADTPRIALGFSQKGLVDIPATARHFTVCTYGAAPPKVDESKLCHFAATFENGKCKCKSGTGTTNIEKRFKLSDSDKKLANDGKLCLDCEMETYHSLVILLDFANDGGKADIFADIATQMIFPFFATESYITLIAWGPNYDFQSRDRYGLADDGKNYDY</sequence>
<accession>A0AA36HDT4</accession>
<evidence type="ECO:0000313" key="2">
    <source>
        <dbReference type="EMBL" id="CAJ0608138.1"/>
    </source>
</evidence>
<feature type="region of interest" description="Disordered" evidence="1">
    <location>
        <begin position="177"/>
        <end position="197"/>
    </location>
</feature>
<name>A0AA36HDT4_CYLNA</name>
<dbReference type="EMBL" id="CATQJL010000316">
    <property type="protein sequence ID" value="CAJ0608138.1"/>
    <property type="molecule type" value="Genomic_DNA"/>
</dbReference>